<reference evidence="2 3" key="1">
    <citation type="submission" date="2020-07" db="EMBL/GenBank/DDBJ databases">
        <title>Sequencing the genomes of 1000 actinobacteria strains.</title>
        <authorList>
            <person name="Klenk H.-P."/>
        </authorList>
    </citation>
    <scope>NUCLEOTIDE SEQUENCE [LARGE SCALE GENOMIC DNA]</scope>
    <source>
        <strain evidence="2 3">DSM 15165</strain>
    </source>
</reference>
<accession>A0A853CUW5</accession>
<dbReference type="RefSeq" id="WP_179604427.1">
    <property type="nucleotide sequence ID" value="NZ_BAABEH010000001.1"/>
</dbReference>
<feature type="domain" description="Phage tail collar" evidence="1">
    <location>
        <begin position="7"/>
        <end position="63"/>
    </location>
</feature>
<dbReference type="AlphaFoldDB" id="A0A853CUW5"/>
<dbReference type="InterPro" id="IPR011083">
    <property type="entry name" value="Phage_tail_collar_dom"/>
</dbReference>
<sequence>MSDQFVGEIRLVAFTFAPTGWAFCAGQLLPISQNVALFSLLGTTYGGNGTSNFALPNLQGNTPLGFGQSNYGEDYAEGEQGGVAQLALLQSELPAHTHGVLAVPAPGTTGSPSGAAFAEPRVGRLTEAAYGSPTAPGPVPLNPGAFAAAGGSQPHNNLQPSVALNYVIALQGVYPARS</sequence>
<organism evidence="2 3">
    <name type="scientific">Leifsonia shinshuensis</name>
    <dbReference type="NCBI Taxonomy" id="150026"/>
    <lineage>
        <taxon>Bacteria</taxon>
        <taxon>Bacillati</taxon>
        <taxon>Actinomycetota</taxon>
        <taxon>Actinomycetes</taxon>
        <taxon>Micrococcales</taxon>
        <taxon>Microbacteriaceae</taxon>
        <taxon>Leifsonia</taxon>
    </lineage>
</organism>
<gene>
    <name evidence="2" type="ORF">HNR13_000662</name>
</gene>
<proteinExistence type="predicted"/>
<evidence type="ECO:0000313" key="2">
    <source>
        <dbReference type="EMBL" id="NYJ22375.1"/>
    </source>
</evidence>
<evidence type="ECO:0000259" key="1">
    <source>
        <dbReference type="Pfam" id="PF07484"/>
    </source>
</evidence>
<protein>
    <submittedName>
        <fullName evidence="2">Microcystin-dependent protein</fullName>
    </submittedName>
</protein>
<dbReference type="Pfam" id="PF07484">
    <property type="entry name" value="Collar"/>
    <property type="match status" value="1"/>
</dbReference>
<dbReference type="EMBL" id="JACCFL010000001">
    <property type="protein sequence ID" value="NYJ22375.1"/>
    <property type="molecule type" value="Genomic_DNA"/>
</dbReference>
<dbReference type="Gene3D" id="3.90.1340.10">
    <property type="entry name" value="Phage tail collar domain"/>
    <property type="match status" value="1"/>
</dbReference>
<dbReference type="InterPro" id="IPR037053">
    <property type="entry name" value="Phage_tail_collar_dom_sf"/>
</dbReference>
<evidence type="ECO:0000313" key="3">
    <source>
        <dbReference type="Proteomes" id="UP000578352"/>
    </source>
</evidence>
<comment type="caution">
    <text evidence="2">The sequence shown here is derived from an EMBL/GenBank/DDBJ whole genome shotgun (WGS) entry which is preliminary data.</text>
</comment>
<dbReference type="SUPFAM" id="SSF88874">
    <property type="entry name" value="Receptor-binding domain of short tail fibre protein gp12"/>
    <property type="match status" value="1"/>
</dbReference>
<name>A0A853CUW5_9MICO</name>
<dbReference type="Proteomes" id="UP000578352">
    <property type="component" value="Unassembled WGS sequence"/>
</dbReference>